<dbReference type="PANTHER" id="PTHR31027:SF2">
    <property type="entry name" value="LEBERCILIN DOMAIN-CONTAINING PROTEIN"/>
    <property type="match status" value="1"/>
</dbReference>
<name>A0A8H6QG99_9EURO</name>
<dbReference type="GO" id="GO:0003729">
    <property type="term" value="F:mRNA binding"/>
    <property type="evidence" value="ECO:0007669"/>
    <property type="project" value="TreeGrafter"/>
</dbReference>
<feature type="compositionally biased region" description="Basic and acidic residues" evidence="2">
    <location>
        <begin position="13"/>
        <end position="39"/>
    </location>
</feature>
<evidence type="ECO:0000256" key="2">
    <source>
        <dbReference type="SAM" id="MobiDB-lite"/>
    </source>
</evidence>
<dbReference type="OrthoDB" id="2195113at2759"/>
<dbReference type="PANTHER" id="PTHR31027">
    <property type="entry name" value="NUCLEAR SEGREGATION PROTEIN BFR1"/>
    <property type="match status" value="1"/>
</dbReference>
<gene>
    <name evidence="3" type="ORF">CNMCM5793_005725</name>
    <name evidence="4" type="ORF">CNMCM6106_006434</name>
</gene>
<evidence type="ECO:0000313" key="3">
    <source>
        <dbReference type="EMBL" id="KAF7134096.1"/>
    </source>
</evidence>
<evidence type="ECO:0000256" key="1">
    <source>
        <dbReference type="SAM" id="Coils"/>
    </source>
</evidence>
<sequence>MAADANAAPAMEQKARPTKPNEEAFKADLAQAEKEHAAAQEKLNQIKAKIETAKPNNQDSPAAKRQQELRAELSSIRQKQQGFKASRTSTQEKINALESTLKARITEQNNSRTRMPFKNVEDIDREIARLEKQVDSGTLRLVDERKALADISALRKQRKNFAGLDEAQKVIDDLKAQIATLKKTLDNPEAKALSDKYTEIQKELDAIKAEQDSAFKNLNALRDERTKLHAEQQKKWTAIREIKDNYYKARKAYKEYEDEAWKIRREKQKAQREAFEREKRKKIADKKLEEASRPAYTDEILIAQGLIRHFNPSYDFSTLGLDDKKDQSSAFRAQVGRTVDDSNIKGMKVLKKEDREEDYFVGTGGKKGKKGKKGSANGSPAPGTPAEATKFNLNVGVIEDFAKVKIDPPMNQSDVPAVVEKLAAKVTEWKKNQAAKTEENIKKAQEEIKRLEEEETNADSLRATDHAKKVAIENSGVNGQVSADAELKQENDATADVSEELQKASIEDTA</sequence>
<feature type="region of interest" description="Disordered" evidence="2">
    <location>
        <begin position="1"/>
        <end position="90"/>
    </location>
</feature>
<comment type="caution">
    <text evidence="4">The sequence shown here is derived from an EMBL/GenBank/DDBJ whole genome shotgun (WGS) entry which is preliminary data.</text>
</comment>
<dbReference type="GO" id="GO:1990904">
    <property type="term" value="C:ribonucleoprotein complex"/>
    <property type="evidence" value="ECO:0007669"/>
    <property type="project" value="TreeGrafter"/>
</dbReference>
<proteinExistence type="predicted"/>
<organism evidence="4 6">
    <name type="scientific">Aspergillus hiratsukae</name>
    <dbReference type="NCBI Taxonomy" id="1194566"/>
    <lineage>
        <taxon>Eukaryota</taxon>
        <taxon>Fungi</taxon>
        <taxon>Dikarya</taxon>
        <taxon>Ascomycota</taxon>
        <taxon>Pezizomycotina</taxon>
        <taxon>Eurotiomycetes</taxon>
        <taxon>Eurotiomycetidae</taxon>
        <taxon>Eurotiales</taxon>
        <taxon>Aspergillaceae</taxon>
        <taxon>Aspergillus</taxon>
        <taxon>Aspergillus subgen. Fumigati</taxon>
    </lineage>
</organism>
<keyword evidence="5" id="KW-1185">Reference proteome</keyword>
<evidence type="ECO:0000313" key="6">
    <source>
        <dbReference type="Proteomes" id="UP000662466"/>
    </source>
</evidence>
<evidence type="ECO:0008006" key="7">
    <source>
        <dbReference type="Google" id="ProtNLM"/>
    </source>
</evidence>
<protein>
    <recommendedName>
        <fullName evidence="7">Nuclear segregation protein</fullName>
    </recommendedName>
</protein>
<dbReference type="InterPro" id="IPR039604">
    <property type="entry name" value="Bfr1"/>
</dbReference>
<dbReference type="Proteomes" id="UP000630445">
    <property type="component" value="Unassembled WGS sequence"/>
</dbReference>
<feature type="compositionally biased region" description="Polar residues" evidence="2">
    <location>
        <begin position="75"/>
        <end position="90"/>
    </location>
</feature>
<accession>A0A8H6QG99</accession>
<dbReference type="GO" id="GO:0005783">
    <property type="term" value="C:endoplasmic reticulum"/>
    <property type="evidence" value="ECO:0007669"/>
    <property type="project" value="TreeGrafter"/>
</dbReference>
<reference evidence="4" key="1">
    <citation type="submission" date="2020-06" db="EMBL/GenBank/DDBJ databases">
        <title>Draft genome sequences of strains closely related to Aspergillus parafelis and Aspergillus hiratsukae.</title>
        <authorList>
            <person name="Dos Santos R.A.C."/>
            <person name="Rivero-Menendez O."/>
            <person name="Steenwyk J.L."/>
            <person name="Mead M.E."/>
            <person name="Goldman G.H."/>
            <person name="Alastruey-Izquierdo A."/>
            <person name="Rokas A."/>
        </authorList>
    </citation>
    <scope>NUCLEOTIDE SEQUENCE</scope>
    <source>
        <strain evidence="3">CNM-CM5793</strain>
        <strain evidence="4">CNM-CM6106</strain>
    </source>
</reference>
<feature type="coiled-coil region" evidence="1">
    <location>
        <begin position="164"/>
        <end position="285"/>
    </location>
</feature>
<keyword evidence="1" id="KW-0175">Coiled coil</keyword>
<dbReference type="Proteomes" id="UP000662466">
    <property type="component" value="Unassembled WGS sequence"/>
</dbReference>
<feature type="compositionally biased region" description="Low complexity" evidence="2">
    <location>
        <begin position="1"/>
        <end position="10"/>
    </location>
</feature>
<evidence type="ECO:0000313" key="4">
    <source>
        <dbReference type="EMBL" id="KAF7172128.1"/>
    </source>
</evidence>
<feature type="compositionally biased region" description="Basic and acidic residues" evidence="2">
    <location>
        <begin position="500"/>
        <end position="510"/>
    </location>
</feature>
<dbReference type="AlphaFoldDB" id="A0A8H6QG99"/>
<dbReference type="GO" id="GO:0042175">
    <property type="term" value="C:nuclear outer membrane-endoplasmic reticulum membrane network"/>
    <property type="evidence" value="ECO:0007669"/>
    <property type="project" value="TreeGrafter"/>
</dbReference>
<dbReference type="GO" id="GO:0008298">
    <property type="term" value="P:intracellular mRNA localization"/>
    <property type="evidence" value="ECO:0007669"/>
    <property type="project" value="TreeGrafter"/>
</dbReference>
<dbReference type="EMBL" id="JACBAD010001765">
    <property type="protein sequence ID" value="KAF7134096.1"/>
    <property type="molecule type" value="Genomic_DNA"/>
</dbReference>
<feature type="region of interest" description="Disordered" evidence="2">
    <location>
        <begin position="473"/>
        <end position="510"/>
    </location>
</feature>
<evidence type="ECO:0000313" key="5">
    <source>
        <dbReference type="Proteomes" id="UP000630445"/>
    </source>
</evidence>
<dbReference type="EMBL" id="JACBAF010001881">
    <property type="protein sequence ID" value="KAF7172128.1"/>
    <property type="molecule type" value="Genomic_DNA"/>
</dbReference>
<feature type="region of interest" description="Disordered" evidence="2">
    <location>
        <begin position="360"/>
        <end position="388"/>
    </location>
</feature>